<feature type="signal peptide" evidence="1">
    <location>
        <begin position="1"/>
        <end position="24"/>
    </location>
</feature>
<dbReference type="RefSeq" id="WP_117905062.1">
    <property type="nucleotide sequence ID" value="NZ_JADNPL010000052.1"/>
</dbReference>
<dbReference type="Pfam" id="PF13648">
    <property type="entry name" value="Lipocalin_4"/>
    <property type="match status" value="1"/>
</dbReference>
<evidence type="ECO:0000259" key="2">
    <source>
        <dbReference type="Pfam" id="PF13648"/>
    </source>
</evidence>
<feature type="chain" id="PRO_5019208287" description="Lipocalin-like domain-containing protein" evidence="1">
    <location>
        <begin position="25"/>
        <end position="130"/>
    </location>
</feature>
<accession>A0A412DAZ1</accession>
<name>A0A412DAZ1_BACSE</name>
<dbReference type="EMBL" id="QRTW01000058">
    <property type="protein sequence ID" value="RGR07331.1"/>
    <property type="molecule type" value="Genomic_DNA"/>
</dbReference>
<gene>
    <name evidence="3" type="ORF">DWY65_16195</name>
</gene>
<keyword evidence="1" id="KW-0732">Signal</keyword>
<dbReference type="Proteomes" id="UP000283310">
    <property type="component" value="Unassembled WGS sequence"/>
</dbReference>
<evidence type="ECO:0000313" key="3">
    <source>
        <dbReference type="EMBL" id="RGR07331.1"/>
    </source>
</evidence>
<comment type="caution">
    <text evidence="3">The sequence shown here is derived from an EMBL/GenBank/DDBJ whole genome shotgun (WGS) entry which is preliminary data.</text>
</comment>
<proteinExistence type="predicted"/>
<organism evidence="3 4">
    <name type="scientific">Bacteroides stercoris</name>
    <dbReference type="NCBI Taxonomy" id="46506"/>
    <lineage>
        <taxon>Bacteria</taxon>
        <taxon>Pseudomonadati</taxon>
        <taxon>Bacteroidota</taxon>
        <taxon>Bacteroidia</taxon>
        <taxon>Bacteroidales</taxon>
        <taxon>Bacteroidaceae</taxon>
        <taxon>Bacteroides</taxon>
    </lineage>
</organism>
<evidence type="ECO:0000313" key="4">
    <source>
        <dbReference type="Proteomes" id="UP000283310"/>
    </source>
</evidence>
<evidence type="ECO:0000256" key="1">
    <source>
        <dbReference type="SAM" id="SignalP"/>
    </source>
</evidence>
<dbReference type="AlphaFoldDB" id="A0A412DAZ1"/>
<protein>
    <recommendedName>
        <fullName evidence="2">Lipocalin-like domain-containing protein</fullName>
    </recommendedName>
</protein>
<feature type="domain" description="Lipocalin-like" evidence="2">
    <location>
        <begin position="37"/>
        <end position="117"/>
    </location>
</feature>
<sequence length="130" mass="15186">MKTFRLIGMTLLMVMLAVNFTACSDDDEIEKITSEDNTLQLLVGSWEYKDDESVETYQFNADYSYTYSYKSLWDNQDEKGTYRYYSDRHILTLVAEDDTNYYGALAIVEVSKDKLVLACDGNAWEYIRKK</sequence>
<dbReference type="InterPro" id="IPR024311">
    <property type="entry name" value="Lipocalin-like"/>
</dbReference>
<reference evidence="3 4" key="1">
    <citation type="submission" date="2018-08" db="EMBL/GenBank/DDBJ databases">
        <title>A genome reference for cultivated species of the human gut microbiota.</title>
        <authorList>
            <person name="Zou Y."/>
            <person name="Xue W."/>
            <person name="Luo G."/>
        </authorList>
    </citation>
    <scope>NUCLEOTIDE SEQUENCE [LARGE SCALE GENOMIC DNA]</scope>
    <source>
        <strain evidence="3 4">AF26-20BH</strain>
    </source>
</reference>